<dbReference type="InterPro" id="IPR036005">
    <property type="entry name" value="Creatinase/aminopeptidase-like"/>
</dbReference>
<dbReference type="InterPro" id="IPR000587">
    <property type="entry name" value="Creatinase_N"/>
</dbReference>
<dbReference type="Gene3D" id="3.90.230.10">
    <property type="entry name" value="Creatinase/methionine aminopeptidase superfamily"/>
    <property type="match status" value="1"/>
</dbReference>
<feature type="domain" description="Creatinase N-terminal" evidence="3">
    <location>
        <begin position="49"/>
        <end position="183"/>
    </location>
</feature>
<evidence type="ECO:0000256" key="1">
    <source>
        <dbReference type="SAM" id="SignalP"/>
    </source>
</evidence>
<reference evidence="5" key="1">
    <citation type="journal article" date="2019" name="Int. J. Syst. Evol. Microbiol.">
        <title>The Global Catalogue of Microorganisms (GCM) 10K type strain sequencing project: providing services to taxonomists for standard genome sequencing and annotation.</title>
        <authorList>
            <consortium name="The Broad Institute Genomics Platform"/>
            <consortium name="The Broad Institute Genome Sequencing Center for Infectious Disease"/>
            <person name="Wu L."/>
            <person name="Ma J."/>
        </authorList>
    </citation>
    <scope>NUCLEOTIDE SEQUENCE [LARGE SCALE GENOMIC DNA]</scope>
    <source>
        <strain evidence="5">JCM 17498</strain>
    </source>
</reference>
<accession>A0ABP7EN23</accession>
<feature type="signal peptide" evidence="1">
    <location>
        <begin position="1"/>
        <end position="23"/>
    </location>
</feature>
<evidence type="ECO:0000313" key="5">
    <source>
        <dbReference type="Proteomes" id="UP001500523"/>
    </source>
</evidence>
<name>A0ABP7EN23_9SPHN</name>
<gene>
    <name evidence="4" type="ORF">GCM10022268_32100</name>
</gene>
<proteinExistence type="predicted"/>
<dbReference type="SUPFAM" id="SSF53092">
    <property type="entry name" value="Creatinase/prolidase N-terminal domain"/>
    <property type="match status" value="1"/>
</dbReference>
<evidence type="ECO:0000259" key="3">
    <source>
        <dbReference type="Pfam" id="PF01321"/>
    </source>
</evidence>
<protein>
    <submittedName>
        <fullName evidence="4">Xaa-Pro peptidase family protein</fullName>
    </submittedName>
</protein>
<feature type="domain" description="Peptidase M24" evidence="2">
    <location>
        <begin position="191"/>
        <end position="395"/>
    </location>
</feature>
<evidence type="ECO:0000313" key="4">
    <source>
        <dbReference type="EMBL" id="GAA3721447.1"/>
    </source>
</evidence>
<keyword evidence="5" id="KW-1185">Reference proteome</keyword>
<dbReference type="PANTHER" id="PTHR46112:SF3">
    <property type="entry name" value="AMINOPEPTIDASE YPDF"/>
    <property type="match status" value="1"/>
</dbReference>
<dbReference type="PROSITE" id="PS51318">
    <property type="entry name" value="TAT"/>
    <property type="match status" value="1"/>
</dbReference>
<dbReference type="PANTHER" id="PTHR46112">
    <property type="entry name" value="AMINOPEPTIDASE"/>
    <property type="match status" value="1"/>
</dbReference>
<dbReference type="Pfam" id="PF01321">
    <property type="entry name" value="Creatinase_N"/>
    <property type="match status" value="1"/>
</dbReference>
<dbReference type="EMBL" id="BAABBF010000009">
    <property type="protein sequence ID" value="GAA3721447.1"/>
    <property type="molecule type" value="Genomic_DNA"/>
</dbReference>
<dbReference type="Gene3D" id="3.40.350.10">
    <property type="entry name" value="Creatinase/prolidase N-terminal domain"/>
    <property type="match status" value="1"/>
</dbReference>
<dbReference type="RefSeq" id="WP_344694401.1">
    <property type="nucleotide sequence ID" value="NZ_BAABBF010000009.1"/>
</dbReference>
<dbReference type="InterPro" id="IPR000994">
    <property type="entry name" value="Pept_M24"/>
</dbReference>
<dbReference type="SUPFAM" id="SSF55920">
    <property type="entry name" value="Creatinase/aminopeptidase"/>
    <property type="match status" value="1"/>
</dbReference>
<keyword evidence="1" id="KW-0732">Signal</keyword>
<organism evidence="4 5">
    <name type="scientific">Sphingomonas cynarae</name>
    <dbReference type="NCBI Taxonomy" id="930197"/>
    <lineage>
        <taxon>Bacteria</taxon>
        <taxon>Pseudomonadati</taxon>
        <taxon>Pseudomonadota</taxon>
        <taxon>Alphaproteobacteria</taxon>
        <taxon>Sphingomonadales</taxon>
        <taxon>Sphingomonadaceae</taxon>
        <taxon>Sphingomonas</taxon>
    </lineage>
</organism>
<dbReference type="InterPro" id="IPR050659">
    <property type="entry name" value="Peptidase_M24B"/>
</dbReference>
<sequence length="413" mass="44284">MSPTRRTLLGAALALPFSGLLRAAEPDLSALADITTGAVPIDAAERARRLSRAQALMQANGIGAVLIEPGSSLIYFTGIRWGRSERLTAAVLPVEGEPCIVTPFFEEPSIRETLAIPAEVRVWQEDQDPLAIVAGFLADRKLAARPIGIEETLRYFAVDALGRAMPGARLVSANPVVRGCRMVKTPAEIALMQMATDVTIAAYRWTQPRVERGMTGAEVGALMNAATRKLGGAPEFALALIGPAAALPHGSREVHRIADGQVVLMDCGCTVQGYQSDVSRTWVHGTASAEQRRVWDQVARGQRIALAAARIGASAGRVDDAVRGYYRTLGYGPDYKLPGLSHRTGHGIGMDGHEPVNLVRGETTRLAAGMCFSNEPGLYLPGKFGVRLEDCFHMTSAGPRWFSEPPRSIDVPV</sequence>
<comment type="caution">
    <text evidence="4">The sequence shown here is derived from an EMBL/GenBank/DDBJ whole genome shotgun (WGS) entry which is preliminary data.</text>
</comment>
<dbReference type="Pfam" id="PF00557">
    <property type="entry name" value="Peptidase_M24"/>
    <property type="match status" value="1"/>
</dbReference>
<feature type="chain" id="PRO_5045864242" evidence="1">
    <location>
        <begin position="24"/>
        <end position="413"/>
    </location>
</feature>
<dbReference type="Proteomes" id="UP001500523">
    <property type="component" value="Unassembled WGS sequence"/>
</dbReference>
<dbReference type="InterPro" id="IPR029149">
    <property type="entry name" value="Creatin/AminoP/Spt16_N"/>
</dbReference>
<dbReference type="InterPro" id="IPR006311">
    <property type="entry name" value="TAT_signal"/>
</dbReference>
<evidence type="ECO:0000259" key="2">
    <source>
        <dbReference type="Pfam" id="PF00557"/>
    </source>
</evidence>